<proteinExistence type="inferred from homology"/>
<dbReference type="STRING" id="980251.GCA_001642875_01918"/>
<keyword evidence="3" id="KW-0413">Isomerase</keyword>
<keyword evidence="4" id="KW-1185">Reference proteome</keyword>
<dbReference type="CDD" id="cd02869">
    <property type="entry name" value="PseudoU_synth_RluA_like"/>
    <property type="match status" value="1"/>
</dbReference>
<evidence type="ECO:0000313" key="4">
    <source>
        <dbReference type="Proteomes" id="UP000322214"/>
    </source>
</evidence>
<dbReference type="Gene3D" id="3.30.2350.10">
    <property type="entry name" value="Pseudouridine synthase"/>
    <property type="match status" value="1"/>
</dbReference>
<dbReference type="InterPro" id="IPR020103">
    <property type="entry name" value="PsdUridine_synth_cat_dom_sf"/>
</dbReference>
<gene>
    <name evidence="3" type="primary">rluA</name>
    <name evidence="3" type="ORF">MFFC18_10220</name>
</gene>
<dbReference type="InterPro" id="IPR006145">
    <property type="entry name" value="PsdUridine_synth_RsuA/RluA"/>
</dbReference>
<name>A0A5B9P433_9BACT</name>
<feature type="domain" description="Pseudouridine synthase RsuA/RluA-like" evidence="2">
    <location>
        <begin position="18"/>
        <end position="185"/>
    </location>
</feature>
<sequence>MPKVAPLQSNEILFEDNHLLVVNKRAGLVTQGAAEGQPSLFEMAKDYIRRKYNKPGNVYLGIVSRLDAKTTGVIVLARTSKAAARLTKQFKDRETKKIYWAIVAANSYGESIARTGKCENWMFKDDAAMRMRCVADRVVQSGNIPRDAKIAKLSWDTIGQDGDRSLLEIELQTGRKHQIRCQLAAAGFPISGDEKYGSKAKFAGRGIALHSKSVEFTHPTLKKVLQFEAHIPDCWKITRYNL</sequence>
<dbReference type="Pfam" id="PF00849">
    <property type="entry name" value="PseudoU_synth_2"/>
    <property type="match status" value="1"/>
</dbReference>
<dbReference type="Proteomes" id="UP000322214">
    <property type="component" value="Chromosome"/>
</dbReference>
<organism evidence="3 4">
    <name type="scientific">Mariniblastus fucicola</name>
    <dbReference type="NCBI Taxonomy" id="980251"/>
    <lineage>
        <taxon>Bacteria</taxon>
        <taxon>Pseudomonadati</taxon>
        <taxon>Planctomycetota</taxon>
        <taxon>Planctomycetia</taxon>
        <taxon>Pirellulales</taxon>
        <taxon>Pirellulaceae</taxon>
        <taxon>Mariniblastus</taxon>
    </lineage>
</organism>
<evidence type="ECO:0000256" key="1">
    <source>
        <dbReference type="ARBA" id="ARBA00010876"/>
    </source>
</evidence>
<dbReference type="RefSeq" id="WP_075081816.1">
    <property type="nucleotide sequence ID" value="NZ_CP042912.1"/>
</dbReference>
<dbReference type="AlphaFoldDB" id="A0A5B9P433"/>
<dbReference type="EC" id="5.4.99.28" evidence="3"/>
<dbReference type="SUPFAM" id="SSF55120">
    <property type="entry name" value="Pseudouridine synthase"/>
    <property type="match status" value="1"/>
</dbReference>
<reference evidence="3 4" key="1">
    <citation type="submission" date="2019-08" db="EMBL/GenBank/DDBJ databases">
        <title>Deep-cultivation of Planctomycetes and their phenomic and genomic characterization uncovers novel biology.</title>
        <authorList>
            <person name="Wiegand S."/>
            <person name="Jogler M."/>
            <person name="Boedeker C."/>
            <person name="Pinto D."/>
            <person name="Vollmers J."/>
            <person name="Rivas-Marin E."/>
            <person name="Kohn T."/>
            <person name="Peeters S.H."/>
            <person name="Heuer A."/>
            <person name="Rast P."/>
            <person name="Oberbeckmann S."/>
            <person name="Bunk B."/>
            <person name="Jeske O."/>
            <person name="Meyerdierks A."/>
            <person name="Storesund J.E."/>
            <person name="Kallscheuer N."/>
            <person name="Luecker S."/>
            <person name="Lage O.M."/>
            <person name="Pohl T."/>
            <person name="Merkel B.J."/>
            <person name="Hornburger P."/>
            <person name="Mueller R.-W."/>
            <person name="Bruemmer F."/>
            <person name="Labrenz M."/>
            <person name="Spormann A.M."/>
            <person name="Op den Camp H."/>
            <person name="Overmann J."/>
            <person name="Amann R."/>
            <person name="Jetten M.S.M."/>
            <person name="Mascher T."/>
            <person name="Medema M.H."/>
            <person name="Devos D.P."/>
            <person name="Kaster A.-K."/>
            <person name="Ovreas L."/>
            <person name="Rohde M."/>
            <person name="Galperin M.Y."/>
            <person name="Jogler C."/>
        </authorList>
    </citation>
    <scope>NUCLEOTIDE SEQUENCE [LARGE SCALE GENOMIC DNA]</scope>
    <source>
        <strain evidence="3 4">FC18</strain>
    </source>
</reference>
<dbReference type="KEGG" id="mff:MFFC18_10220"/>
<dbReference type="PANTHER" id="PTHR21600:SF44">
    <property type="entry name" value="RIBOSOMAL LARGE SUBUNIT PSEUDOURIDINE SYNTHASE D"/>
    <property type="match status" value="1"/>
</dbReference>
<dbReference type="PANTHER" id="PTHR21600">
    <property type="entry name" value="MITOCHONDRIAL RNA PSEUDOURIDINE SYNTHASE"/>
    <property type="match status" value="1"/>
</dbReference>
<dbReference type="GO" id="GO:0003723">
    <property type="term" value="F:RNA binding"/>
    <property type="evidence" value="ECO:0007669"/>
    <property type="project" value="InterPro"/>
</dbReference>
<evidence type="ECO:0000313" key="3">
    <source>
        <dbReference type="EMBL" id="QEG21168.1"/>
    </source>
</evidence>
<dbReference type="EMBL" id="CP042912">
    <property type="protein sequence ID" value="QEG21168.1"/>
    <property type="molecule type" value="Genomic_DNA"/>
</dbReference>
<dbReference type="InterPro" id="IPR050188">
    <property type="entry name" value="RluA_PseudoU_synthase"/>
</dbReference>
<comment type="similarity">
    <text evidence="1">Belongs to the pseudouridine synthase RluA family.</text>
</comment>
<evidence type="ECO:0000259" key="2">
    <source>
        <dbReference type="Pfam" id="PF00849"/>
    </source>
</evidence>
<accession>A0A5B9P433</accession>
<dbReference type="GO" id="GO:0000455">
    <property type="term" value="P:enzyme-directed rRNA pseudouridine synthesis"/>
    <property type="evidence" value="ECO:0007669"/>
    <property type="project" value="TreeGrafter"/>
</dbReference>
<protein>
    <submittedName>
        <fullName evidence="3">Ribosomal large subunit pseudouridine synthase A</fullName>
        <ecNumber evidence="3">5.4.99.28</ecNumber>
    </submittedName>
</protein>
<dbReference type="GO" id="GO:0160151">
    <property type="term" value="F:tRNA pseudouridine(32) synthase activity"/>
    <property type="evidence" value="ECO:0007669"/>
    <property type="project" value="UniProtKB-EC"/>
</dbReference>